<proteinExistence type="predicted"/>
<organism evidence="1">
    <name type="scientific">Fagus sylvatica</name>
    <name type="common">Beechnut</name>
    <dbReference type="NCBI Taxonomy" id="28930"/>
    <lineage>
        <taxon>Eukaryota</taxon>
        <taxon>Viridiplantae</taxon>
        <taxon>Streptophyta</taxon>
        <taxon>Embryophyta</taxon>
        <taxon>Tracheophyta</taxon>
        <taxon>Spermatophyta</taxon>
        <taxon>Magnoliopsida</taxon>
        <taxon>eudicotyledons</taxon>
        <taxon>Gunneridae</taxon>
        <taxon>Pentapetalae</taxon>
        <taxon>rosids</taxon>
        <taxon>fabids</taxon>
        <taxon>Fagales</taxon>
        <taxon>Fagaceae</taxon>
        <taxon>Fagus</taxon>
    </lineage>
</organism>
<gene>
    <name evidence="1" type="ORF">FSB_LOCUS826</name>
</gene>
<dbReference type="EMBL" id="OIVN01000033">
    <property type="protein sequence ID" value="SPC72944.1"/>
    <property type="molecule type" value="Genomic_DNA"/>
</dbReference>
<accession>A0A2N9EE77</accession>
<dbReference type="AlphaFoldDB" id="A0A2N9EE77"/>
<reference evidence="1" key="1">
    <citation type="submission" date="2018-02" db="EMBL/GenBank/DDBJ databases">
        <authorList>
            <person name="Cohen D.B."/>
            <person name="Kent A.D."/>
        </authorList>
    </citation>
    <scope>NUCLEOTIDE SEQUENCE</scope>
</reference>
<evidence type="ECO:0000313" key="1">
    <source>
        <dbReference type="EMBL" id="SPC72944.1"/>
    </source>
</evidence>
<sequence>MCLLSNVPGLADQLVASQEDSVRKRGNVGGKIPGTFSKTLFCRPVFTRVVDVAPDVGFRRSWYRRKACMLPTFQRYRPCTEASFGFARYDLANGGRRNVPYAKGGGQFDPVFGLVNGPVKPWSNLVNLGQTWSKSSPNSWRCIPDYISRVSGGVILLPQLSPALPPSEIRLSRCQEADSSPKRPNWVVLELRSRHHRYRWKDLETLDSTAQKTADSDTGRALTRRLKFWCVVTLLHALPCARTSSLPRVTPLGCHVCPRNVTVTSAKCHICPSVDLEVSLWFKVKFLNPFTSFLMGITTLFRLKLRTYGTCLILDMLDRMVLENITSWLLYITASEPVIKSVSDAKLVSTHQERIRLHQFLMGILDDFESPHTMVLATPAAIDPIVTAPPRGHDKRQSNQKNSHLICAFYKNRSHTIDRCNMRARILQRSAALTASGSVPSSDAASFDPVSLTT</sequence>
<name>A0A2N9EE77_FAGSY</name>
<protein>
    <submittedName>
        <fullName evidence="1">Uncharacterized protein</fullName>
    </submittedName>
</protein>